<keyword evidence="1" id="KW-1133">Transmembrane helix</keyword>
<organism evidence="2 3">
    <name type="scientific">Verruconis gallopava</name>
    <dbReference type="NCBI Taxonomy" id="253628"/>
    <lineage>
        <taxon>Eukaryota</taxon>
        <taxon>Fungi</taxon>
        <taxon>Dikarya</taxon>
        <taxon>Ascomycota</taxon>
        <taxon>Pezizomycotina</taxon>
        <taxon>Dothideomycetes</taxon>
        <taxon>Pleosporomycetidae</taxon>
        <taxon>Venturiales</taxon>
        <taxon>Sympoventuriaceae</taxon>
        <taxon>Verruconis</taxon>
    </lineage>
</organism>
<evidence type="ECO:0000313" key="3">
    <source>
        <dbReference type="Proteomes" id="UP000053259"/>
    </source>
</evidence>
<keyword evidence="3" id="KW-1185">Reference proteome</keyword>
<feature type="transmembrane region" description="Helical" evidence="1">
    <location>
        <begin position="93"/>
        <end position="114"/>
    </location>
</feature>
<gene>
    <name evidence="2" type="ORF">PV09_09337</name>
</gene>
<dbReference type="EMBL" id="KN847591">
    <property type="protein sequence ID" value="KIV98890.1"/>
    <property type="molecule type" value="Genomic_DNA"/>
</dbReference>
<accession>A0A0D1X9M7</accession>
<keyword evidence="1" id="KW-0472">Membrane</keyword>
<name>A0A0D1X9M7_9PEZI</name>
<feature type="transmembrane region" description="Helical" evidence="1">
    <location>
        <begin position="65"/>
        <end position="87"/>
    </location>
</feature>
<dbReference type="Proteomes" id="UP000053259">
    <property type="component" value="Unassembled WGS sequence"/>
</dbReference>
<dbReference type="HOGENOM" id="CLU_1533756_0_0_1"/>
<proteinExistence type="predicted"/>
<reference evidence="2 3" key="1">
    <citation type="submission" date="2015-01" db="EMBL/GenBank/DDBJ databases">
        <title>The Genome Sequence of Ochroconis gallopava CBS43764.</title>
        <authorList>
            <consortium name="The Broad Institute Genomics Platform"/>
            <person name="Cuomo C."/>
            <person name="de Hoog S."/>
            <person name="Gorbushina A."/>
            <person name="Stielow B."/>
            <person name="Teixiera M."/>
            <person name="Abouelleil A."/>
            <person name="Chapman S.B."/>
            <person name="Priest M."/>
            <person name="Young S.K."/>
            <person name="Wortman J."/>
            <person name="Nusbaum C."/>
            <person name="Birren B."/>
        </authorList>
    </citation>
    <scope>NUCLEOTIDE SEQUENCE [LARGE SCALE GENOMIC DNA]</scope>
    <source>
        <strain evidence="2 3">CBS 43764</strain>
    </source>
</reference>
<protein>
    <submittedName>
        <fullName evidence="2">Uncharacterized protein</fullName>
    </submittedName>
</protein>
<evidence type="ECO:0000313" key="2">
    <source>
        <dbReference type="EMBL" id="KIV98890.1"/>
    </source>
</evidence>
<sequence length="175" mass="20343">MLITGQSNTNSYPPENTNMDDQIRTALELVSEIIQSALFFIFVYGVKAIKFIANVADKAKADENWLTRLAITCFIILISLQAIRMAYRGVMFWIRFFFKFAVSLGSIAVMVWLWSRGFDGAWEDLLILADFWTEQYQQMQNQAKANRALYELLQSTRDAFVSERQRMERMQVGRP</sequence>
<dbReference type="InParanoid" id="A0A0D1X9M7"/>
<evidence type="ECO:0000256" key="1">
    <source>
        <dbReference type="SAM" id="Phobius"/>
    </source>
</evidence>
<dbReference type="VEuPathDB" id="FungiDB:PV09_09337"/>
<feature type="transmembrane region" description="Helical" evidence="1">
    <location>
        <begin position="33"/>
        <end position="53"/>
    </location>
</feature>
<dbReference type="AlphaFoldDB" id="A0A0D1X9M7"/>
<dbReference type="GeneID" id="27317310"/>
<dbReference type="Pfam" id="PF12716">
    <property type="entry name" value="Apq12"/>
    <property type="match status" value="1"/>
</dbReference>
<dbReference type="InterPro" id="IPR024316">
    <property type="entry name" value="APQ12"/>
</dbReference>
<dbReference type="RefSeq" id="XP_016208760.1">
    <property type="nucleotide sequence ID" value="XM_016363381.1"/>
</dbReference>
<dbReference type="OrthoDB" id="3559694at2759"/>
<keyword evidence="1" id="KW-0812">Transmembrane</keyword>